<dbReference type="Gene3D" id="3.10.520.10">
    <property type="entry name" value="ApbE-like domains"/>
    <property type="match status" value="1"/>
</dbReference>
<evidence type="ECO:0000256" key="6">
    <source>
        <dbReference type="ARBA" id="ARBA00022723"/>
    </source>
</evidence>
<evidence type="ECO:0000313" key="13">
    <source>
        <dbReference type="EMBL" id="MEK8035037.1"/>
    </source>
</evidence>
<dbReference type="EMBL" id="JBBUTG010000056">
    <property type="protein sequence ID" value="MEK8035037.1"/>
    <property type="molecule type" value="Genomic_DNA"/>
</dbReference>
<comment type="caution">
    <text evidence="13">The sequence shown here is derived from an EMBL/GenBank/DDBJ whole genome shotgun (WGS) entry which is preliminary data.</text>
</comment>
<protein>
    <recommendedName>
        <fullName evidence="3 11">FAD:protein FMN transferase</fullName>
        <ecNumber evidence="2 11">2.7.1.180</ecNumber>
    </recommendedName>
    <alternativeName>
        <fullName evidence="9 11">Flavin transferase</fullName>
    </alternativeName>
</protein>
<gene>
    <name evidence="13" type="ORF">AACH06_29830</name>
</gene>
<dbReference type="Proteomes" id="UP001371218">
    <property type="component" value="Unassembled WGS sequence"/>
</dbReference>
<dbReference type="EC" id="2.7.1.180" evidence="2 11"/>
<evidence type="ECO:0000256" key="2">
    <source>
        <dbReference type="ARBA" id="ARBA00011955"/>
    </source>
</evidence>
<evidence type="ECO:0000256" key="11">
    <source>
        <dbReference type="PIRNR" id="PIRNR006268"/>
    </source>
</evidence>
<accession>A0ABU9BYG4</accession>
<keyword evidence="14" id="KW-1185">Reference proteome</keyword>
<dbReference type="SUPFAM" id="SSF143631">
    <property type="entry name" value="ApbE-like"/>
    <property type="match status" value="1"/>
</dbReference>
<evidence type="ECO:0000256" key="9">
    <source>
        <dbReference type="ARBA" id="ARBA00031306"/>
    </source>
</evidence>
<evidence type="ECO:0000256" key="8">
    <source>
        <dbReference type="ARBA" id="ARBA00022842"/>
    </source>
</evidence>
<evidence type="ECO:0000256" key="7">
    <source>
        <dbReference type="ARBA" id="ARBA00022827"/>
    </source>
</evidence>
<evidence type="ECO:0000313" key="14">
    <source>
        <dbReference type="Proteomes" id="UP001371218"/>
    </source>
</evidence>
<evidence type="ECO:0000256" key="12">
    <source>
        <dbReference type="SAM" id="MobiDB-lite"/>
    </source>
</evidence>
<dbReference type="GO" id="GO:0016740">
    <property type="term" value="F:transferase activity"/>
    <property type="evidence" value="ECO:0007669"/>
    <property type="project" value="UniProtKB-KW"/>
</dbReference>
<organism evidence="13 14">
    <name type="scientific">Ideonella lacteola</name>
    <dbReference type="NCBI Taxonomy" id="2984193"/>
    <lineage>
        <taxon>Bacteria</taxon>
        <taxon>Pseudomonadati</taxon>
        <taxon>Pseudomonadota</taxon>
        <taxon>Betaproteobacteria</taxon>
        <taxon>Burkholderiales</taxon>
        <taxon>Sphaerotilaceae</taxon>
        <taxon>Ideonella</taxon>
    </lineage>
</organism>
<evidence type="ECO:0000256" key="5">
    <source>
        <dbReference type="ARBA" id="ARBA00022679"/>
    </source>
</evidence>
<sequence length="331" mass="36242">MRGLAHFDRDGWHWRFGAMASHCEIVVGHPEAEARAAVDAAVAEVRRIEAKYSRYQADSIVSRINAAAGTGVATAIDPETAGLLAFADQLHRQSGGLFDLTSGVLRRAWDFRAARVPGEEELAAIRPLIGWTRVAWNDHQVTLPEPGMELDFGGIGKEYAADRAQAVLLQHGLQRGFVNLGGDIRVLGPRPDGRPWRFGIQHPRHPEATCASVELREGALATSGDYERFFITPEGRRCCHILDPRTGQPVAHWQAISVVAPVCAAAGALATIAMLLGEQALPFLQRQGVAFMAIDARGRQPTRGPHRDHDFEPRPQSVKPGCVEHLRHQAR</sequence>
<evidence type="ECO:0000256" key="1">
    <source>
        <dbReference type="ARBA" id="ARBA00001946"/>
    </source>
</evidence>
<dbReference type="RefSeq" id="WP_341429472.1">
    <property type="nucleotide sequence ID" value="NZ_JBBUTG010000056.1"/>
</dbReference>
<feature type="compositionally biased region" description="Basic and acidic residues" evidence="12">
    <location>
        <begin position="322"/>
        <end position="331"/>
    </location>
</feature>
<dbReference type="PANTHER" id="PTHR30040:SF2">
    <property type="entry name" value="FAD:PROTEIN FMN TRANSFERASE"/>
    <property type="match status" value="1"/>
</dbReference>
<keyword evidence="8 11" id="KW-0460">Magnesium</keyword>
<proteinExistence type="inferred from homology"/>
<comment type="cofactor">
    <cofactor evidence="1">
        <name>Mg(2+)</name>
        <dbReference type="ChEBI" id="CHEBI:18420"/>
    </cofactor>
</comment>
<dbReference type="PANTHER" id="PTHR30040">
    <property type="entry name" value="THIAMINE BIOSYNTHESIS LIPOPROTEIN APBE"/>
    <property type="match status" value="1"/>
</dbReference>
<dbReference type="Pfam" id="PF02424">
    <property type="entry name" value="ApbE"/>
    <property type="match status" value="1"/>
</dbReference>
<keyword evidence="7 11" id="KW-0274">FAD</keyword>
<name>A0ABU9BYG4_9BURK</name>
<feature type="region of interest" description="Disordered" evidence="12">
    <location>
        <begin position="298"/>
        <end position="331"/>
    </location>
</feature>
<keyword evidence="4 11" id="KW-0285">Flavoprotein</keyword>
<dbReference type="InterPro" id="IPR003374">
    <property type="entry name" value="ApbE-like_sf"/>
</dbReference>
<keyword evidence="6 11" id="KW-0479">Metal-binding</keyword>
<reference evidence="13 14" key="1">
    <citation type="submission" date="2024-04" db="EMBL/GenBank/DDBJ databases">
        <title>Novel species of the genus Ideonella isolated from streams.</title>
        <authorList>
            <person name="Lu H."/>
        </authorList>
    </citation>
    <scope>NUCLEOTIDE SEQUENCE [LARGE SCALE GENOMIC DNA]</scope>
    <source>
        <strain evidence="13 14">DXS29W</strain>
    </source>
</reference>
<dbReference type="PIRSF" id="PIRSF006268">
    <property type="entry name" value="ApbE"/>
    <property type="match status" value="1"/>
</dbReference>
<dbReference type="InterPro" id="IPR024932">
    <property type="entry name" value="ApbE"/>
</dbReference>
<comment type="catalytic activity">
    <reaction evidence="10 11">
        <text>L-threonyl-[protein] + FAD = FMN-L-threonyl-[protein] + AMP + H(+)</text>
        <dbReference type="Rhea" id="RHEA:36847"/>
        <dbReference type="Rhea" id="RHEA-COMP:11060"/>
        <dbReference type="Rhea" id="RHEA-COMP:11061"/>
        <dbReference type="ChEBI" id="CHEBI:15378"/>
        <dbReference type="ChEBI" id="CHEBI:30013"/>
        <dbReference type="ChEBI" id="CHEBI:57692"/>
        <dbReference type="ChEBI" id="CHEBI:74257"/>
        <dbReference type="ChEBI" id="CHEBI:456215"/>
        <dbReference type="EC" id="2.7.1.180"/>
    </reaction>
</comment>
<evidence type="ECO:0000256" key="3">
    <source>
        <dbReference type="ARBA" id="ARBA00016337"/>
    </source>
</evidence>
<comment type="similarity">
    <text evidence="11">Belongs to the ApbE family.</text>
</comment>
<keyword evidence="5 11" id="KW-0808">Transferase</keyword>
<evidence type="ECO:0000256" key="4">
    <source>
        <dbReference type="ARBA" id="ARBA00022630"/>
    </source>
</evidence>
<evidence type="ECO:0000256" key="10">
    <source>
        <dbReference type="ARBA" id="ARBA00048540"/>
    </source>
</evidence>